<sequence>MVMSAPECLNPRLTLPAVTYCSYFPTLRRPVRCAKYSELRSLERRQRRWLSRQECRYINQTIKALGPAPPFCLSQHIFYTDPTAESKQKAPLPQIRTVQSLRSVSHQNALLPLSADPHAGLGSDDEQR</sequence>
<protein>
    <submittedName>
        <fullName evidence="2">Uncharacterized protein</fullName>
    </submittedName>
</protein>
<dbReference type="EMBL" id="CCYA01000391">
    <property type="protein sequence ID" value="CEH16842.1"/>
    <property type="molecule type" value="Genomic_DNA"/>
</dbReference>
<reference evidence="2 3" key="1">
    <citation type="submission" date="2014-09" db="EMBL/GenBank/DDBJ databases">
        <authorList>
            <person name="Magalhaes I.L.F."/>
            <person name="Oliveira U."/>
            <person name="Santos F.R."/>
            <person name="Vidigal T.H.D.A."/>
            <person name="Brescovit A.D."/>
            <person name="Santos A.J."/>
        </authorList>
    </citation>
    <scope>NUCLEOTIDE SEQUENCE [LARGE SCALE GENOMIC DNA]</scope>
</reference>
<dbReference type="Proteomes" id="UP000054845">
    <property type="component" value="Unassembled WGS sequence"/>
</dbReference>
<name>A0A0N7LAK5_9BASI</name>
<evidence type="ECO:0000313" key="3">
    <source>
        <dbReference type="Proteomes" id="UP000054845"/>
    </source>
</evidence>
<accession>A0A0N7LAK5</accession>
<keyword evidence="3" id="KW-1185">Reference proteome</keyword>
<organism evidence="2 3">
    <name type="scientific">Ceraceosorus bombacis</name>
    <dbReference type="NCBI Taxonomy" id="401625"/>
    <lineage>
        <taxon>Eukaryota</taxon>
        <taxon>Fungi</taxon>
        <taxon>Dikarya</taxon>
        <taxon>Basidiomycota</taxon>
        <taxon>Ustilaginomycotina</taxon>
        <taxon>Exobasidiomycetes</taxon>
        <taxon>Ceraceosorales</taxon>
        <taxon>Ceraceosoraceae</taxon>
        <taxon>Ceraceosorus</taxon>
    </lineage>
</organism>
<proteinExistence type="predicted"/>
<dbReference type="AlphaFoldDB" id="A0A0N7LAK5"/>
<feature type="region of interest" description="Disordered" evidence="1">
    <location>
        <begin position="109"/>
        <end position="128"/>
    </location>
</feature>
<evidence type="ECO:0000256" key="1">
    <source>
        <dbReference type="SAM" id="MobiDB-lite"/>
    </source>
</evidence>
<evidence type="ECO:0000313" key="2">
    <source>
        <dbReference type="EMBL" id="CEH16842.1"/>
    </source>
</evidence>